<evidence type="ECO:0000256" key="3">
    <source>
        <dbReference type="ARBA" id="ARBA00022781"/>
    </source>
</evidence>
<evidence type="ECO:0000256" key="1">
    <source>
        <dbReference type="ARBA" id="ARBA00004370"/>
    </source>
</evidence>
<keyword evidence="2" id="KW-0813">Transport</keyword>
<proteinExistence type="predicted"/>
<dbReference type="AlphaFoldDB" id="A0A1F6NDU2"/>
<keyword evidence="4" id="KW-0406">Ion transport</keyword>
<dbReference type="GO" id="GO:0016020">
    <property type="term" value="C:membrane"/>
    <property type="evidence" value="ECO:0007669"/>
    <property type="project" value="UniProtKB-SubCell"/>
</dbReference>
<reference evidence="7 8" key="1">
    <citation type="journal article" date="2016" name="Nat. Commun.">
        <title>Thousands of microbial genomes shed light on interconnected biogeochemical processes in an aquifer system.</title>
        <authorList>
            <person name="Anantharaman K."/>
            <person name="Brown C.T."/>
            <person name="Hug L.A."/>
            <person name="Sharon I."/>
            <person name="Castelle C.J."/>
            <person name="Probst A.J."/>
            <person name="Thomas B.C."/>
            <person name="Singh A."/>
            <person name="Wilkins M.J."/>
            <person name="Karaoz U."/>
            <person name="Brodie E.L."/>
            <person name="Williams K.H."/>
            <person name="Hubbard S.S."/>
            <person name="Banfield J.F."/>
        </authorList>
    </citation>
    <scope>NUCLEOTIDE SEQUENCE [LARGE SCALE GENOMIC DNA]</scope>
</reference>
<sequence>MKLSPKGYGKVLYEITKDEKGKNLEKMTKQFFLLLAHDQMLSKINYIIAEFVEYAKEMSGIVRLEITGARKLDQAEVKKISKHFGDKVEAETVVDKSILGGVKVKTKNKILDASLKKQLEKLKIQLNKSN</sequence>
<evidence type="ECO:0000313" key="7">
    <source>
        <dbReference type="EMBL" id="OGH82001.1"/>
    </source>
</evidence>
<dbReference type="GO" id="GO:0046933">
    <property type="term" value="F:proton-transporting ATP synthase activity, rotational mechanism"/>
    <property type="evidence" value="ECO:0007669"/>
    <property type="project" value="InterPro"/>
</dbReference>
<accession>A0A1F6NDU2</accession>
<comment type="subcellular location">
    <subcellularLocation>
        <location evidence="1">Membrane</location>
    </subcellularLocation>
</comment>
<keyword evidence="5" id="KW-0472">Membrane</keyword>
<dbReference type="EMBL" id="MFQS01000052">
    <property type="protein sequence ID" value="OGH82001.1"/>
    <property type="molecule type" value="Genomic_DNA"/>
</dbReference>
<dbReference type="InterPro" id="IPR000711">
    <property type="entry name" value="ATPase_OSCP/dsu"/>
</dbReference>
<dbReference type="PANTHER" id="PTHR11910">
    <property type="entry name" value="ATP SYNTHASE DELTA CHAIN"/>
    <property type="match status" value="1"/>
</dbReference>
<gene>
    <name evidence="7" type="ORF">A2373_01885</name>
</gene>
<evidence type="ECO:0000256" key="2">
    <source>
        <dbReference type="ARBA" id="ARBA00022448"/>
    </source>
</evidence>
<dbReference type="STRING" id="1798697.A2373_01885"/>
<name>A0A1F6NDU2_9BACT</name>
<evidence type="ECO:0000313" key="8">
    <source>
        <dbReference type="Proteomes" id="UP000176300"/>
    </source>
</evidence>
<dbReference type="NCBIfam" id="TIGR01145">
    <property type="entry name" value="ATP_synt_delta"/>
    <property type="match status" value="1"/>
</dbReference>
<organism evidence="7 8">
    <name type="scientific">Candidatus Magasanikbacteria bacterium RIFOXYB1_FULL_40_15</name>
    <dbReference type="NCBI Taxonomy" id="1798697"/>
    <lineage>
        <taxon>Bacteria</taxon>
        <taxon>Candidatus Magasanikiibacteriota</taxon>
    </lineage>
</organism>
<keyword evidence="6" id="KW-0066">ATP synthesis</keyword>
<protein>
    <submittedName>
        <fullName evidence="7">ATP synthase F1 subunit delta</fullName>
    </submittedName>
</protein>
<evidence type="ECO:0000256" key="4">
    <source>
        <dbReference type="ARBA" id="ARBA00023065"/>
    </source>
</evidence>
<keyword evidence="3" id="KW-0375">Hydrogen ion transport</keyword>
<dbReference type="Proteomes" id="UP000176300">
    <property type="component" value="Unassembled WGS sequence"/>
</dbReference>
<dbReference type="Pfam" id="PF00213">
    <property type="entry name" value="OSCP"/>
    <property type="match status" value="1"/>
</dbReference>
<comment type="caution">
    <text evidence="7">The sequence shown here is derived from an EMBL/GenBank/DDBJ whole genome shotgun (WGS) entry which is preliminary data.</text>
</comment>
<evidence type="ECO:0000256" key="6">
    <source>
        <dbReference type="ARBA" id="ARBA00023310"/>
    </source>
</evidence>
<evidence type="ECO:0000256" key="5">
    <source>
        <dbReference type="ARBA" id="ARBA00023136"/>
    </source>
</evidence>